<evidence type="ECO:0000313" key="5">
    <source>
        <dbReference type="Proteomes" id="UP000001947"/>
    </source>
</evidence>
<proteinExistence type="predicted"/>
<reference evidence="4 5" key="1">
    <citation type="journal article" date="2008" name="PLoS Genet.">
        <title>Complete genome sequence of the complex carbohydrate-degrading marine bacterium, Saccharophagus degradans strain 2-40 T.</title>
        <authorList>
            <person name="Weiner R.M."/>
            <person name="Taylor L.E.II."/>
            <person name="Henrissat B."/>
            <person name="Hauser L."/>
            <person name="Land M."/>
            <person name="Coutinho P.M."/>
            <person name="Rancurel C."/>
            <person name="Saunders E.H."/>
            <person name="Longmire A.G."/>
            <person name="Zhang H."/>
            <person name="Bayer E.A."/>
            <person name="Gilbert H.J."/>
            <person name="Larimer F."/>
            <person name="Zhulin I.B."/>
            <person name="Ekborg N.A."/>
            <person name="Lamed R."/>
            <person name="Richardson P.M."/>
            <person name="Borovok I."/>
            <person name="Hutcheson S."/>
        </authorList>
    </citation>
    <scope>NUCLEOTIDE SEQUENCE [LARGE SCALE GENOMIC DNA]</scope>
    <source>
        <strain evidence="5">2-40 / ATCC 43961 / DSM 17024</strain>
    </source>
</reference>
<dbReference type="InterPro" id="IPR031304">
    <property type="entry name" value="SLT_2"/>
</dbReference>
<sequence>MFSTLKKVFSTTALAAVITASPLALADYSEHPEAKAFIAKMVNEYGLSEKEVVRILKDANKQQSILDAIARPAEKTKPWFEYRNIFLGESRITQGVEFWAENADTLAKASKEFGVPEQIIVAIIGVETRYGRHAGSYRVIDALTTLGFDYPPRSTFFAKELENFLLLTTEQKQNPLALKGSYAGAMGYGQFMPSSYRAYAVDFDGDKKADIWNNPKDAIGSVANYFRAHKWQTGEPVMVRARIAEGYDESILDSRSRPSLTATEVAAKGFTPVDVEIPGDTKVMPIAYDGEKGKEYWLGYDNFYVITRYNRSHMYARAVWELSEEILYRHNSPAPASVATP</sequence>
<dbReference type="FunFam" id="1.10.8.350:FF:000001">
    <property type="entry name" value="Lytic murein transglycosylase B"/>
    <property type="match status" value="1"/>
</dbReference>
<feature type="active site" evidence="1">
    <location>
        <position position="127"/>
    </location>
</feature>
<dbReference type="EMBL" id="CP000282">
    <property type="protein sequence ID" value="ABD82594.1"/>
    <property type="molecule type" value="Genomic_DNA"/>
</dbReference>
<dbReference type="Proteomes" id="UP000001947">
    <property type="component" value="Chromosome"/>
</dbReference>
<evidence type="ECO:0000259" key="3">
    <source>
        <dbReference type="Pfam" id="PF13406"/>
    </source>
</evidence>
<feature type="chain" id="PRO_5004199946" evidence="2">
    <location>
        <begin position="27"/>
        <end position="341"/>
    </location>
</feature>
<dbReference type="InterPro" id="IPR011757">
    <property type="entry name" value="Lytic_transglycosylase_MltB"/>
</dbReference>
<dbReference type="PANTHER" id="PTHR30163">
    <property type="entry name" value="MEMBRANE-BOUND LYTIC MUREIN TRANSGLYCOSYLASE B"/>
    <property type="match status" value="1"/>
</dbReference>
<dbReference type="AlphaFoldDB" id="Q21FD5"/>
<dbReference type="NCBIfam" id="TIGR02282">
    <property type="entry name" value="MltB"/>
    <property type="match status" value="1"/>
</dbReference>
<protein>
    <submittedName>
        <fullName evidence="4">Putative lytic murein transglycosylase</fullName>
    </submittedName>
</protein>
<name>Q21FD5_SACD2</name>
<dbReference type="OrthoDB" id="9772911at2"/>
<dbReference type="InterPro" id="IPR043426">
    <property type="entry name" value="MltB-like"/>
</dbReference>
<evidence type="ECO:0000256" key="2">
    <source>
        <dbReference type="SAM" id="SignalP"/>
    </source>
</evidence>
<dbReference type="GeneID" id="98614959"/>
<organism evidence="4 5">
    <name type="scientific">Saccharophagus degradans (strain 2-40 / ATCC 43961 / DSM 17024)</name>
    <dbReference type="NCBI Taxonomy" id="203122"/>
    <lineage>
        <taxon>Bacteria</taxon>
        <taxon>Pseudomonadati</taxon>
        <taxon>Pseudomonadota</taxon>
        <taxon>Gammaproteobacteria</taxon>
        <taxon>Cellvibrionales</taxon>
        <taxon>Cellvibrionaceae</taxon>
        <taxon>Saccharophagus</taxon>
    </lineage>
</organism>
<dbReference type="PANTHER" id="PTHR30163:SF9">
    <property type="entry name" value="MEMBRANE-BOUND LYTIC MUREIN TRANSGLYCOSYLASE B"/>
    <property type="match status" value="1"/>
</dbReference>
<dbReference type="CDD" id="cd13399">
    <property type="entry name" value="Slt35-like"/>
    <property type="match status" value="1"/>
</dbReference>
<dbReference type="HOGENOM" id="CLU_035402_1_1_6"/>
<dbReference type="Gene3D" id="1.10.530.10">
    <property type="match status" value="1"/>
</dbReference>
<evidence type="ECO:0000256" key="1">
    <source>
        <dbReference type="PIRSR" id="PIRSR611757-1"/>
    </source>
</evidence>
<dbReference type="GO" id="GO:0008933">
    <property type="term" value="F:peptidoglycan lytic transglycosylase activity"/>
    <property type="evidence" value="ECO:0007669"/>
    <property type="project" value="TreeGrafter"/>
</dbReference>
<evidence type="ECO:0000313" key="4">
    <source>
        <dbReference type="EMBL" id="ABD82594.1"/>
    </source>
</evidence>
<dbReference type="KEGG" id="sde:Sde_3339"/>
<dbReference type="eggNOG" id="COG2951">
    <property type="taxonomic scope" value="Bacteria"/>
</dbReference>
<keyword evidence="5" id="KW-1185">Reference proteome</keyword>
<dbReference type="GO" id="GO:0009253">
    <property type="term" value="P:peptidoglycan catabolic process"/>
    <property type="evidence" value="ECO:0007669"/>
    <property type="project" value="TreeGrafter"/>
</dbReference>
<keyword evidence="2" id="KW-0732">Signal</keyword>
<dbReference type="InterPro" id="IPR023346">
    <property type="entry name" value="Lysozyme-like_dom_sf"/>
</dbReference>
<dbReference type="Gene3D" id="1.10.8.350">
    <property type="entry name" value="Bacterial muramidase"/>
    <property type="match status" value="1"/>
</dbReference>
<feature type="domain" description="Transglycosylase SLT" evidence="3">
    <location>
        <begin position="31"/>
        <end position="324"/>
    </location>
</feature>
<gene>
    <name evidence="4" type="ordered locus">Sde_3339</name>
</gene>
<dbReference type="STRING" id="203122.Sde_3339"/>
<dbReference type="SUPFAM" id="SSF53955">
    <property type="entry name" value="Lysozyme-like"/>
    <property type="match status" value="1"/>
</dbReference>
<dbReference type="Pfam" id="PF13406">
    <property type="entry name" value="SLT_2"/>
    <property type="match status" value="1"/>
</dbReference>
<dbReference type="CAZy" id="GH103">
    <property type="family name" value="Glycoside Hydrolase Family 103"/>
</dbReference>
<dbReference type="RefSeq" id="WP_011469810.1">
    <property type="nucleotide sequence ID" value="NC_007912.1"/>
</dbReference>
<accession>Q21FD5</accession>
<feature type="signal peptide" evidence="2">
    <location>
        <begin position="1"/>
        <end position="26"/>
    </location>
</feature>